<gene>
    <name evidence="1" type="ORF">C2845_PM13G22210</name>
</gene>
<evidence type="ECO:0000313" key="2">
    <source>
        <dbReference type="Proteomes" id="UP000275267"/>
    </source>
</evidence>
<dbReference type="AlphaFoldDB" id="A0A3L6RIL7"/>
<name>A0A3L6RIL7_PANMI</name>
<keyword evidence="2" id="KW-1185">Reference proteome</keyword>
<dbReference type="Proteomes" id="UP000275267">
    <property type="component" value="Unassembled WGS sequence"/>
</dbReference>
<evidence type="ECO:0000313" key="1">
    <source>
        <dbReference type="EMBL" id="RLN03851.1"/>
    </source>
</evidence>
<reference evidence="2" key="1">
    <citation type="journal article" date="2019" name="Nat. Commun.">
        <title>The genome of broomcorn millet.</title>
        <authorList>
            <person name="Zou C."/>
            <person name="Miki D."/>
            <person name="Li D."/>
            <person name="Tang Q."/>
            <person name="Xiao L."/>
            <person name="Rajput S."/>
            <person name="Deng P."/>
            <person name="Jia W."/>
            <person name="Huang R."/>
            <person name="Zhang M."/>
            <person name="Sun Y."/>
            <person name="Hu J."/>
            <person name="Fu X."/>
            <person name="Schnable P.S."/>
            <person name="Li F."/>
            <person name="Zhang H."/>
            <person name="Feng B."/>
            <person name="Zhu X."/>
            <person name="Liu R."/>
            <person name="Schnable J.C."/>
            <person name="Zhu J.-K."/>
            <person name="Zhang H."/>
        </authorList>
    </citation>
    <scope>NUCLEOTIDE SEQUENCE [LARGE SCALE GENOMIC DNA]</scope>
</reference>
<proteinExistence type="predicted"/>
<comment type="caution">
    <text evidence="1">The sequence shown here is derived from an EMBL/GenBank/DDBJ whole genome shotgun (WGS) entry which is preliminary data.</text>
</comment>
<dbReference type="EMBL" id="PQIB02000008">
    <property type="protein sequence ID" value="RLN03851.1"/>
    <property type="molecule type" value="Genomic_DNA"/>
</dbReference>
<accession>A0A3L6RIL7</accession>
<sequence length="135" mass="14776">MAHGVLLTHAVVTSLLESIGAALLVVSCNKAIHFVVCIYKRNLRYSMVWMMASVDLEERWPIARCCKDRHNNSLRFKSMALPAFVIREKLMMQPAGTDQSGEASSSSSDSPRRQGHQVQIQICFGSSVPVAAAGA</sequence>
<protein>
    <submittedName>
        <fullName evidence="1">Uncharacterized protein</fullName>
    </submittedName>
</protein>
<organism evidence="1 2">
    <name type="scientific">Panicum miliaceum</name>
    <name type="common">Proso millet</name>
    <name type="synonym">Broomcorn millet</name>
    <dbReference type="NCBI Taxonomy" id="4540"/>
    <lineage>
        <taxon>Eukaryota</taxon>
        <taxon>Viridiplantae</taxon>
        <taxon>Streptophyta</taxon>
        <taxon>Embryophyta</taxon>
        <taxon>Tracheophyta</taxon>
        <taxon>Spermatophyta</taxon>
        <taxon>Magnoliopsida</taxon>
        <taxon>Liliopsida</taxon>
        <taxon>Poales</taxon>
        <taxon>Poaceae</taxon>
        <taxon>PACMAD clade</taxon>
        <taxon>Panicoideae</taxon>
        <taxon>Panicodae</taxon>
        <taxon>Paniceae</taxon>
        <taxon>Panicinae</taxon>
        <taxon>Panicum</taxon>
        <taxon>Panicum sect. Panicum</taxon>
    </lineage>
</organism>